<dbReference type="CDD" id="cd14748">
    <property type="entry name" value="PBP2_UgpB"/>
    <property type="match status" value="1"/>
</dbReference>
<organism evidence="6 7">
    <name type="scientific">Hathewaya proteolytica DSM 3090</name>
    <dbReference type="NCBI Taxonomy" id="1121331"/>
    <lineage>
        <taxon>Bacteria</taxon>
        <taxon>Bacillati</taxon>
        <taxon>Bacillota</taxon>
        <taxon>Clostridia</taxon>
        <taxon>Eubacteriales</taxon>
        <taxon>Clostridiaceae</taxon>
        <taxon>Hathewaya</taxon>
    </lineage>
</organism>
<dbReference type="GO" id="GO:0055085">
    <property type="term" value="P:transmembrane transport"/>
    <property type="evidence" value="ECO:0007669"/>
    <property type="project" value="InterPro"/>
</dbReference>
<reference evidence="6 7" key="1">
    <citation type="submission" date="2016-11" db="EMBL/GenBank/DDBJ databases">
        <authorList>
            <person name="Jaros S."/>
            <person name="Januszkiewicz K."/>
            <person name="Wedrychowicz H."/>
        </authorList>
    </citation>
    <scope>NUCLEOTIDE SEQUENCE [LARGE SCALE GENOMIC DNA]</scope>
    <source>
        <strain evidence="6 7">DSM 3090</strain>
    </source>
</reference>
<protein>
    <submittedName>
        <fullName evidence="6">Multiple sugar transport system substrate-binding protein</fullName>
    </submittedName>
</protein>
<dbReference type="AlphaFoldDB" id="A0A1M6PJU5"/>
<name>A0A1M6PJU5_9CLOT</name>
<dbReference type="SUPFAM" id="SSF53850">
    <property type="entry name" value="Periplasmic binding protein-like II"/>
    <property type="match status" value="1"/>
</dbReference>
<keyword evidence="7" id="KW-1185">Reference proteome</keyword>
<dbReference type="PANTHER" id="PTHR30061">
    <property type="entry name" value="MALTOSE-BINDING PERIPLASMIC PROTEIN"/>
    <property type="match status" value="1"/>
</dbReference>
<evidence type="ECO:0000313" key="6">
    <source>
        <dbReference type="EMBL" id="SHK08178.1"/>
    </source>
</evidence>
<dbReference type="GO" id="GO:0042956">
    <property type="term" value="P:maltodextrin transmembrane transport"/>
    <property type="evidence" value="ECO:0007669"/>
    <property type="project" value="TreeGrafter"/>
</dbReference>
<dbReference type="PROSITE" id="PS51257">
    <property type="entry name" value="PROKAR_LIPOPROTEIN"/>
    <property type="match status" value="1"/>
</dbReference>
<evidence type="ECO:0000313" key="7">
    <source>
        <dbReference type="Proteomes" id="UP000183952"/>
    </source>
</evidence>
<dbReference type="Pfam" id="PF13416">
    <property type="entry name" value="SBP_bac_8"/>
    <property type="match status" value="1"/>
</dbReference>
<keyword evidence="3 5" id="KW-0732">Signal</keyword>
<comment type="similarity">
    <text evidence="1">Belongs to the bacterial solute-binding protein 1 family.</text>
</comment>
<accession>A0A1M6PJU5</accession>
<dbReference type="Gene3D" id="3.40.190.10">
    <property type="entry name" value="Periplasmic binding protein-like II"/>
    <property type="match status" value="2"/>
</dbReference>
<evidence type="ECO:0000256" key="1">
    <source>
        <dbReference type="ARBA" id="ARBA00008520"/>
    </source>
</evidence>
<dbReference type="GO" id="GO:1901982">
    <property type="term" value="F:maltose binding"/>
    <property type="evidence" value="ECO:0007669"/>
    <property type="project" value="TreeGrafter"/>
</dbReference>
<dbReference type="GO" id="GO:0015768">
    <property type="term" value="P:maltose transport"/>
    <property type="evidence" value="ECO:0007669"/>
    <property type="project" value="TreeGrafter"/>
</dbReference>
<dbReference type="PANTHER" id="PTHR30061:SF50">
    <property type="entry name" value="MALTOSE_MALTODEXTRIN-BINDING PERIPLASMIC PROTEIN"/>
    <property type="match status" value="1"/>
</dbReference>
<feature type="signal peptide" evidence="5">
    <location>
        <begin position="1"/>
        <end position="21"/>
    </location>
</feature>
<keyword evidence="6" id="KW-0762">Sugar transport</keyword>
<dbReference type="GO" id="GO:0055052">
    <property type="term" value="C:ATP-binding cassette (ABC) transporter complex, substrate-binding subunit-containing"/>
    <property type="evidence" value="ECO:0007669"/>
    <property type="project" value="TreeGrafter"/>
</dbReference>
<dbReference type="RefSeq" id="WP_072903694.1">
    <property type="nucleotide sequence ID" value="NZ_FRAD01000013.1"/>
</dbReference>
<gene>
    <name evidence="6" type="ORF">SAMN02745248_01729</name>
</gene>
<proteinExistence type="inferred from homology"/>
<evidence type="ECO:0000256" key="4">
    <source>
        <dbReference type="SAM" id="MobiDB-lite"/>
    </source>
</evidence>
<evidence type="ECO:0000256" key="3">
    <source>
        <dbReference type="ARBA" id="ARBA00022729"/>
    </source>
</evidence>
<dbReference type="Proteomes" id="UP000183952">
    <property type="component" value="Unassembled WGS sequence"/>
</dbReference>
<keyword evidence="2" id="KW-0813">Transport</keyword>
<dbReference type="STRING" id="1121331.SAMN02745248_01729"/>
<evidence type="ECO:0000256" key="2">
    <source>
        <dbReference type="ARBA" id="ARBA00022448"/>
    </source>
</evidence>
<evidence type="ECO:0000256" key="5">
    <source>
        <dbReference type="SAM" id="SignalP"/>
    </source>
</evidence>
<feature type="chain" id="PRO_5039530229" evidence="5">
    <location>
        <begin position="22"/>
        <end position="453"/>
    </location>
</feature>
<dbReference type="InterPro" id="IPR006059">
    <property type="entry name" value="SBP"/>
</dbReference>
<dbReference type="EMBL" id="FRAD01000013">
    <property type="protein sequence ID" value="SHK08178.1"/>
    <property type="molecule type" value="Genomic_DNA"/>
</dbReference>
<sequence length="453" mass="50066">MRTKKIISLLLTMGICANLFIGCGSKQDATSKEGTGKQPTVNSTSKTKVTEPVEITFWHAMSGKNEEAMKKITADFMQQNPKVSVKLQNQGKYTELFDKLMASAKANDMPTISQVYSNRLSWYVSKNLVTDLKPYMSDAEVGFTDKDYEDIPKMFLSDGIWNDKQFAMPFNKSQMVLYYNEGMLKDAGLKVPTTWEEWADAAKKLTVDKNGDGEPEVYGCVFANNLSTDIAPWLKQAGGATMSEETNELFFDTKETKEAVDFLNSMMQNKTARLAGDDSNANVPLQDGRAAMCVASTSALPYIEEGTKSGIVINAAALPAHKTDDQLFYGTNVAVFNSASDIQKQAAWEYIKFLTNTENTAYFASQTGYIPVRKSAKDVSIFKEVLDAKPMKKLPFECMDRGFQGTRNIGGINALNELGKELDFVFSGKKSVEEALKEAQKNGTEAMKKAASN</sequence>
<feature type="region of interest" description="Disordered" evidence="4">
    <location>
        <begin position="28"/>
        <end position="47"/>
    </location>
</feature>
<feature type="compositionally biased region" description="Polar residues" evidence="4">
    <location>
        <begin position="37"/>
        <end position="47"/>
    </location>
</feature>
<dbReference type="PROSITE" id="PS01037">
    <property type="entry name" value="SBP_BACTERIAL_1"/>
    <property type="match status" value="1"/>
</dbReference>
<dbReference type="OrthoDB" id="9795467at2"/>
<dbReference type="InterPro" id="IPR006061">
    <property type="entry name" value="SBP_1_CS"/>
</dbReference>